<evidence type="ECO:0000259" key="6">
    <source>
        <dbReference type="SMART" id="SM00181"/>
    </source>
</evidence>
<keyword evidence="3" id="KW-1015">Disulfide bond</keyword>
<proteinExistence type="predicted"/>
<protein>
    <recommendedName>
        <fullName evidence="6">EGF-like domain-containing protein</fullName>
    </recommendedName>
</protein>
<dbReference type="NCBIfam" id="TIGR02232">
    <property type="entry name" value="myxo_disulf_rpt"/>
    <property type="match status" value="2"/>
</dbReference>
<accession>A0A8S1SS12</accession>
<dbReference type="SMART" id="SM00261">
    <property type="entry name" value="FU"/>
    <property type="match status" value="6"/>
</dbReference>
<gene>
    <name evidence="7" type="ORF">POCTA_138.1.T0130230</name>
</gene>
<name>A0A8S1SS12_PAROT</name>
<keyword evidence="4" id="KW-0812">Transmembrane</keyword>
<feature type="transmembrane region" description="Helical" evidence="4">
    <location>
        <begin position="1248"/>
        <end position="1273"/>
    </location>
</feature>
<feature type="signal peptide" evidence="5">
    <location>
        <begin position="1"/>
        <end position="23"/>
    </location>
</feature>
<dbReference type="Proteomes" id="UP000683925">
    <property type="component" value="Unassembled WGS sequence"/>
</dbReference>
<dbReference type="PANTHER" id="PTHR15332:SF175">
    <property type="entry name" value="PROPROTEIN CONVERTASE SUBTILISIN_KEXIN TYPE 5-LIKE"/>
    <property type="match status" value="1"/>
</dbReference>
<feature type="domain" description="EGF-like" evidence="6">
    <location>
        <begin position="753"/>
        <end position="792"/>
    </location>
</feature>
<dbReference type="InterPro" id="IPR006212">
    <property type="entry name" value="Furin_repeat"/>
</dbReference>
<dbReference type="SMART" id="SM00181">
    <property type="entry name" value="EGF"/>
    <property type="match status" value="6"/>
</dbReference>
<keyword evidence="4" id="KW-0472">Membrane</keyword>
<keyword evidence="2" id="KW-0677">Repeat</keyword>
<evidence type="ECO:0000313" key="8">
    <source>
        <dbReference type="Proteomes" id="UP000683925"/>
    </source>
</evidence>
<feature type="transmembrane region" description="Helical" evidence="4">
    <location>
        <begin position="1447"/>
        <end position="1470"/>
    </location>
</feature>
<feature type="transmembrane region" description="Helical" evidence="4">
    <location>
        <begin position="1502"/>
        <end position="1523"/>
    </location>
</feature>
<feature type="transmembrane region" description="Helical" evidence="4">
    <location>
        <begin position="1590"/>
        <end position="1611"/>
    </location>
</feature>
<feature type="domain" description="EGF-like" evidence="6">
    <location>
        <begin position="800"/>
        <end position="841"/>
    </location>
</feature>
<sequence>MESYFKQMIMTLLAMSIFNRVNSEVTYEKVTYYLDTTTSAQNLTCQGQTRVYQSAITGTQSVMQFKINTGYGYLRLFYTFELHAPPTFTNDVILYESGQIVYTVKRSLPASTLTNFCSSTSLVQFITFTSSTLMNQQQATLYVQTNSAITLQIKNLNIYAERCQLHCKICEEFTNCLECMPNFTLGQWGRCECESSYLTYYQGQCITSCPANYIFDGDTCSQYNQLINLLYDDTASKFTMYPDYNTTWRECKTTLEGKQVAGLFIQNEIVEYKISNPTATPINIQIEAEFYLFNLQLEQSLFLLLKFNDYIVSQTLIMNNKSNKLSTLRGINQHLCNIVGFHTCLRFTIIQKIDNVLDPQTIQFYINIPLERKEITWAISFINVNAVYLNPITCPLKRFQNQCVDECPITSRTSGNECISIINDYKFSKILWIQNTDNFDIKQKFKIEDPCYLLENLKTMNCKFYQKRYIQGGDLIWRDQQIKFNLKNLSPHYKLKLFLKAILIDPVDNQQSLIVNIDENKYALNKNSPNSYCFSSLVTAGCIIQEDLGTTAADYLINFEQEFDHLNTDLEILFNCNIKSNINSYCAMYDIIILQANCPQNCHYCTSDSVCISSQPQLQVFYDCPSEGYYYSEGACQSCQSVCKTCTNGYYCTTCKDQYVQYGNLCFCKYNFVLATLTDCSEEDCHPSCSKCQRRPNSSYIRAIQKVSQLCASCDRNEHKVLDFDTCECFLGYYMDRASYPSNCKQCSEICKTCSDATTCVTCFPEQNRILQEYQCQCIQGYFENGFDSVCIQCKQTCKHCLYKEEYCTQCYPEQYRQLSTENTCKCQDGYYEDATRENCLKCSDYCNTCSNFQTCTSCNDFQFRILDLHTNQCICQSGYYHIQQLDCLPCYYACSKCNNSDLISQCTACPNSRQKSAHNIETFECKCKKGYFDDGYLECLPCNNLNNPPITHYCYSHCGDQIIQWNEECDDGNLDPRDGCNQCFLQNSNCIDNICLQCQNNKCLQCIDGYYLNNDYACIQCSDECSTCESSQNNCTSCKFDNLSTDKCLSCSQEQGFVQIEGECFSICGDGIRTFQELCDDGNQLIGDGCDQFCNVEDGYICNLQCEKINYLEIQLKEYHLDTIYDSIRTIELKLNQEVKIATNNSIIDFIKITSSTPNLILTVINIKDYSSLKNDYFNIGLDLTIELNSSALSPTIIVAIQNYTLFTNNQGYTFKTNSATIQLIDFIKQDQFVLQNSQNLITMSSYFLYILLGLALLAMIFGGLDIFWNLLDTLQLICYLKYFNVTYPYNLQYYFTIFGFAEFDFIKSQFDFEYLITQYVETPEADPKFNSEGYSTVFLINIISVLVVFLTTSATFMIIKVILYFIHKITKDFSEDMILKEREKINILTFLFYKIANSCQKYFLKIVLEFKSAIIRTFMASAYDLNIAIFLQFKDVHFHHPILRFSSICAILVFFLEVYFIYNGFILMSKDKAIYKLQNTKSNYGSLFEGLSLERNRFNYYFNLFIVIKKAAFIALLVFLYNSPCLQISLVSLLSLAQGLFLFFNQSLEDYHELTKQITCEIILWVAEILILTLGFNEQSNILNHIQILNIGWIVMGFLSLIIFVQLIIDCKQHFQYLNEKYLLFKKLRLWFQHYFEQEEAQSSLNTDSSQFSIIFHKKQKQLPNIPSAQGSEKQINQRRIVSFKMS</sequence>
<keyword evidence="4" id="KW-1133">Transmembrane helix</keyword>
<keyword evidence="1 5" id="KW-0732">Signal</keyword>
<feature type="transmembrane region" description="Helical" evidence="4">
    <location>
        <begin position="1560"/>
        <end position="1578"/>
    </location>
</feature>
<dbReference type="PANTHER" id="PTHR15332">
    <property type="entry name" value="PROPROTEIN CONVERTASE SUBTILISIN_KEXIN TYPE 5-LIKE"/>
    <property type="match status" value="1"/>
</dbReference>
<dbReference type="InterPro" id="IPR000742">
    <property type="entry name" value="EGF"/>
</dbReference>
<evidence type="ECO:0000256" key="1">
    <source>
        <dbReference type="ARBA" id="ARBA00022729"/>
    </source>
</evidence>
<dbReference type="EMBL" id="CAJJDP010000012">
    <property type="protein sequence ID" value="CAD8141977.1"/>
    <property type="molecule type" value="Genomic_DNA"/>
</dbReference>
<evidence type="ECO:0000256" key="4">
    <source>
        <dbReference type="SAM" id="Phobius"/>
    </source>
</evidence>
<feature type="transmembrane region" description="Helical" evidence="4">
    <location>
        <begin position="1340"/>
        <end position="1367"/>
    </location>
</feature>
<evidence type="ECO:0000313" key="7">
    <source>
        <dbReference type="EMBL" id="CAD8141977.1"/>
    </source>
</evidence>
<feature type="transmembrane region" description="Helical" evidence="4">
    <location>
        <begin position="1529"/>
        <end position="1548"/>
    </location>
</feature>
<dbReference type="OrthoDB" id="298369at2759"/>
<feature type="chain" id="PRO_5035843958" description="EGF-like domain-containing protein" evidence="5">
    <location>
        <begin position="24"/>
        <end position="1689"/>
    </location>
</feature>
<dbReference type="OMA" id="CLYKEEY"/>
<feature type="domain" description="EGF-like" evidence="6">
    <location>
        <begin position="890"/>
        <end position="941"/>
    </location>
</feature>
<keyword evidence="8" id="KW-1185">Reference proteome</keyword>
<feature type="domain" description="EGF-like" evidence="6">
    <location>
        <begin position="162"/>
        <end position="192"/>
    </location>
</feature>
<comment type="caution">
    <text evidence="7">The sequence shown here is derived from an EMBL/GenBank/DDBJ whole genome shotgun (WGS) entry which is preliminary data.</text>
</comment>
<organism evidence="7 8">
    <name type="scientific">Paramecium octaurelia</name>
    <dbReference type="NCBI Taxonomy" id="43137"/>
    <lineage>
        <taxon>Eukaryota</taxon>
        <taxon>Sar</taxon>
        <taxon>Alveolata</taxon>
        <taxon>Ciliophora</taxon>
        <taxon>Intramacronucleata</taxon>
        <taxon>Oligohymenophorea</taxon>
        <taxon>Peniculida</taxon>
        <taxon>Parameciidae</taxon>
        <taxon>Paramecium</taxon>
    </lineage>
</organism>
<dbReference type="InterPro" id="IPR011936">
    <property type="entry name" value="Myxo_disulph_rpt"/>
</dbReference>
<dbReference type="Pfam" id="PF13948">
    <property type="entry name" value="DUF4215"/>
    <property type="match status" value="2"/>
</dbReference>
<evidence type="ECO:0000256" key="2">
    <source>
        <dbReference type="ARBA" id="ARBA00022737"/>
    </source>
</evidence>
<evidence type="ECO:0000256" key="3">
    <source>
        <dbReference type="ARBA" id="ARBA00023157"/>
    </source>
</evidence>
<feature type="domain" description="EGF-like" evidence="6">
    <location>
        <begin position="842"/>
        <end position="889"/>
    </location>
</feature>
<evidence type="ECO:0000256" key="5">
    <source>
        <dbReference type="SAM" id="SignalP"/>
    </source>
</evidence>
<feature type="domain" description="EGF-like" evidence="6">
    <location>
        <begin position="638"/>
        <end position="669"/>
    </location>
</feature>
<reference evidence="7" key="1">
    <citation type="submission" date="2021-01" db="EMBL/GenBank/DDBJ databases">
        <authorList>
            <consortium name="Genoscope - CEA"/>
            <person name="William W."/>
        </authorList>
    </citation>
    <scope>NUCLEOTIDE SEQUENCE</scope>
</reference>